<dbReference type="Gramene" id="TRITD4Av1G079370.1">
    <property type="protein sequence ID" value="TRITD4Av1G079370.1"/>
    <property type="gene ID" value="TRITD4Av1G079370"/>
</dbReference>
<protein>
    <submittedName>
        <fullName evidence="2">Uncharacterized protein</fullName>
    </submittedName>
</protein>
<name>A0A9R0S9P4_TRITD</name>
<dbReference type="EMBL" id="LT934117">
    <property type="protein sequence ID" value="VAH90945.1"/>
    <property type="molecule type" value="Genomic_DNA"/>
</dbReference>
<feature type="region of interest" description="Disordered" evidence="1">
    <location>
        <begin position="98"/>
        <end position="122"/>
    </location>
</feature>
<proteinExistence type="predicted"/>
<dbReference type="AlphaFoldDB" id="A0A9R0S9P4"/>
<evidence type="ECO:0000313" key="2">
    <source>
        <dbReference type="EMBL" id="VAH90945.1"/>
    </source>
</evidence>
<dbReference type="Proteomes" id="UP000324705">
    <property type="component" value="Chromosome 4A"/>
</dbReference>
<keyword evidence="3" id="KW-1185">Reference proteome</keyword>
<evidence type="ECO:0000256" key="1">
    <source>
        <dbReference type="SAM" id="MobiDB-lite"/>
    </source>
</evidence>
<reference evidence="2 3" key="1">
    <citation type="submission" date="2017-09" db="EMBL/GenBank/DDBJ databases">
        <authorList>
            <consortium name="International Durum Wheat Genome Sequencing Consortium (IDWGSC)"/>
            <person name="Milanesi L."/>
        </authorList>
    </citation>
    <scope>NUCLEOTIDE SEQUENCE [LARGE SCALE GENOMIC DNA]</scope>
    <source>
        <strain evidence="3">cv. Svevo</strain>
    </source>
</reference>
<gene>
    <name evidence="2" type="ORF">TRITD_4Av1G079370</name>
</gene>
<sequence>MRQGGEGVRRKGGFGLVADRIQRGGGRIRRLATRGAHGGARAPWELSRKRRERRCRGYMRTLADAGKRLRQETWRTTVTTALLRRTLGIERLSCALHQGQSPLTARHGPPPPRLRRDRTSTTPASRSIVVVAVCTVN</sequence>
<organism evidence="2 3">
    <name type="scientific">Triticum turgidum subsp. durum</name>
    <name type="common">Durum wheat</name>
    <name type="synonym">Triticum durum</name>
    <dbReference type="NCBI Taxonomy" id="4567"/>
    <lineage>
        <taxon>Eukaryota</taxon>
        <taxon>Viridiplantae</taxon>
        <taxon>Streptophyta</taxon>
        <taxon>Embryophyta</taxon>
        <taxon>Tracheophyta</taxon>
        <taxon>Spermatophyta</taxon>
        <taxon>Magnoliopsida</taxon>
        <taxon>Liliopsida</taxon>
        <taxon>Poales</taxon>
        <taxon>Poaceae</taxon>
        <taxon>BOP clade</taxon>
        <taxon>Pooideae</taxon>
        <taxon>Triticodae</taxon>
        <taxon>Triticeae</taxon>
        <taxon>Triticinae</taxon>
        <taxon>Triticum</taxon>
    </lineage>
</organism>
<accession>A0A9R0S9P4</accession>
<evidence type="ECO:0000313" key="3">
    <source>
        <dbReference type="Proteomes" id="UP000324705"/>
    </source>
</evidence>